<evidence type="ECO:0000313" key="3">
    <source>
        <dbReference type="Proteomes" id="UP000003987"/>
    </source>
</evidence>
<keyword evidence="1" id="KW-1133">Transmembrane helix</keyword>
<proteinExistence type="predicted"/>
<evidence type="ECO:0000313" key="2">
    <source>
        <dbReference type="EMBL" id="EEU31079.1"/>
    </source>
</evidence>
<keyword evidence="1" id="KW-0812">Transmembrane</keyword>
<keyword evidence="3" id="KW-1185">Reference proteome</keyword>
<gene>
    <name evidence="2" type="ORF">HMPREF0501_00484</name>
</gene>
<dbReference type="HOGENOM" id="CLU_2683163_0_0_9"/>
<sequence>MRVLKPLIYIVTSSIATIAYREGNGVLMNVVALIMIVLFAYDCAMYMTNNEHSFLQDIANDFFADSTKKGTSRH</sequence>
<reference evidence="2 3" key="1">
    <citation type="submission" date="2009-06" db="EMBL/GenBank/DDBJ databases">
        <title>The Genome Sequence of Lactobacillus coleohominis strain 101-4-CHN.</title>
        <authorList>
            <consortium name="The Broad Institute Genome Sequencing Platform"/>
            <person name="Ward D."/>
            <person name="Young S.K."/>
            <person name="Zeng Q."/>
            <person name="Koehrsen M."/>
            <person name="Alvarado L."/>
            <person name="Berlin A."/>
            <person name="Borenstein D."/>
            <person name="Chen Z."/>
            <person name="Engels R."/>
            <person name="Freedman E."/>
            <person name="Gellesch M."/>
            <person name="Goldberg J."/>
            <person name="Griggs A."/>
            <person name="Gujja S."/>
            <person name="Heiman D."/>
            <person name="Hepburn T."/>
            <person name="Howarth C."/>
            <person name="Jen D."/>
            <person name="Larson L."/>
            <person name="Lewis B."/>
            <person name="Mehta T."/>
            <person name="Park D."/>
            <person name="Pearson M."/>
            <person name="Roberts A."/>
            <person name="Saif S."/>
            <person name="Shea T."/>
            <person name="Shenoy N."/>
            <person name="Sisk P."/>
            <person name="Stolte C."/>
            <person name="Sykes S."/>
            <person name="Walk T."/>
            <person name="White J."/>
            <person name="Yandava C."/>
            <person name="Liu Y."/>
            <person name="Xu Q."/>
            <person name="Lander E."/>
            <person name="Nusbaum C."/>
            <person name="Galagan J."/>
            <person name="Birren B."/>
        </authorList>
    </citation>
    <scope>NUCLEOTIDE SEQUENCE [LARGE SCALE GENOMIC DNA]</scope>
    <source>
        <strain evidence="2 3">101-4-CHN</strain>
    </source>
</reference>
<dbReference type="Proteomes" id="UP000003987">
    <property type="component" value="Unassembled WGS sequence"/>
</dbReference>
<keyword evidence="1" id="KW-0472">Membrane</keyword>
<feature type="transmembrane region" description="Helical" evidence="1">
    <location>
        <begin position="26"/>
        <end position="47"/>
    </location>
</feature>
<dbReference type="EMBL" id="GG698802">
    <property type="protein sequence ID" value="EEU31079.1"/>
    <property type="molecule type" value="Genomic_DNA"/>
</dbReference>
<name>C7XUW8_9LACO</name>
<dbReference type="STRING" id="575594.HMPREF0501_00484"/>
<accession>C7XUW8</accession>
<dbReference type="AlphaFoldDB" id="C7XUW8"/>
<organism evidence="2 3">
    <name type="scientific">Limosilactobacillus coleohominis 101-4-CHN</name>
    <dbReference type="NCBI Taxonomy" id="575594"/>
    <lineage>
        <taxon>Bacteria</taxon>
        <taxon>Bacillati</taxon>
        <taxon>Bacillota</taxon>
        <taxon>Bacilli</taxon>
        <taxon>Lactobacillales</taxon>
        <taxon>Lactobacillaceae</taxon>
        <taxon>Limosilactobacillus</taxon>
    </lineage>
</organism>
<protein>
    <submittedName>
        <fullName evidence="2">Uncharacterized protein</fullName>
    </submittedName>
</protein>
<dbReference type="RefSeq" id="WP_006916266.1">
    <property type="nucleotide sequence ID" value="NZ_GG698802.1"/>
</dbReference>
<evidence type="ECO:0000256" key="1">
    <source>
        <dbReference type="SAM" id="Phobius"/>
    </source>
</evidence>